<reference evidence="3 4" key="1">
    <citation type="journal article" date="2012" name="J. Bacteriol.">
        <title>Draft Genome Sequence of Novosphingobium nitrogenifigens Y88T.</title>
        <authorList>
            <person name="Strabala T.J."/>
            <person name="Macdonald L."/>
            <person name="Liu V."/>
            <person name="Smit A.M."/>
        </authorList>
    </citation>
    <scope>NUCLEOTIDE SEQUENCE [LARGE SCALE GENOMIC DNA]</scope>
    <source>
        <strain evidence="3 4">DSM 19370</strain>
    </source>
</reference>
<dbReference type="SUPFAM" id="SSF52833">
    <property type="entry name" value="Thioredoxin-like"/>
    <property type="match status" value="1"/>
</dbReference>
<dbReference type="AlphaFoldDB" id="F1Z727"/>
<keyword evidence="1" id="KW-0732">Signal</keyword>
<gene>
    <name evidence="3" type="ORF">Y88_2577</name>
</gene>
<name>F1Z727_9SPHN</name>
<proteinExistence type="predicted"/>
<protein>
    <submittedName>
        <fullName evidence="3">Protein-disulfide isomerase</fullName>
    </submittedName>
</protein>
<dbReference type="Pfam" id="PF13462">
    <property type="entry name" value="Thioredoxin_4"/>
    <property type="match status" value="1"/>
</dbReference>
<dbReference type="CDD" id="cd02972">
    <property type="entry name" value="DsbA_family"/>
    <property type="match status" value="1"/>
</dbReference>
<dbReference type="GO" id="GO:0016853">
    <property type="term" value="F:isomerase activity"/>
    <property type="evidence" value="ECO:0007669"/>
    <property type="project" value="UniProtKB-KW"/>
</dbReference>
<dbReference type="HOGENOM" id="CLU_000288_47_5_5"/>
<feature type="signal peptide" evidence="1">
    <location>
        <begin position="1"/>
        <end position="21"/>
    </location>
</feature>
<feature type="domain" description="Thioredoxin-like fold" evidence="2">
    <location>
        <begin position="63"/>
        <end position="250"/>
    </location>
</feature>
<sequence>MTSIRPAYLRTALALALTPLALGLAGCGKKDTTAAVVADAPLPKVAAPAGKQWSDVMVATPEGGYRMGNPDAQLKLVEYGALSCSHCAAFSSEGFPKLRDDYVNSGRVSYELRFFMLNPLDVPSVLLATCGGAADTVIPMAEQFWAWQPNMFNNLKASGDGTLQQVQNLPANQRPTAIARLTGMNDFFAQRGIPTGQGATCLSDVGKATALATATEKATKDFNITGTPTFILNGRNLDVASWDALEPLLQKAGAR</sequence>
<dbReference type="Proteomes" id="UP000004728">
    <property type="component" value="Unassembled WGS sequence"/>
</dbReference>
<dbReference type="eggNOG" id="COG1651">
    <property type="taxonomic scope" value="Bacteria"/>
</dbReference>
<accession>F1Z727</accession>
<evidence type="ECO:0000313" key="3">
    <source>
        <dbReference type="EMBL" id="EGD59533.1"/>
    </source>
</evidence>
<evidence type="ECO:0000256" key="1">
    <source>
        <dbReference type="SAM" id="SignalP"/>
    </source>
</evidence>
<dbReference type="InterPro" id="IPR036249">
    <property type="entry name" value="Thioredoxin-like_sf"/>
</dbReference>
<feature type="chain" id="PRO_5003277582" evidence="1">
    <location>
        <begin position="22"/>
        <end position="255"/>
    </location>
</feature>
<dbReference type="Gene3D" id="3.40.30.10">
    <property type="entry name" value="Glutaredoxin"/>
    <property type="match status" value="1"/>
</dbReference>
<dbReference type="InParanoid" id="F1Z727"/>
<organism evidence="3 4">
    <name type="scientific">Novosphingobium nitrogenifigens DSM 19370</name>
    <dbReference type="NCBI Taxonomy" id="983920"/>
    <lineage>
        <taxon>Bacteria</taxon>
        <taxon>Pseudomonadati</taxon>
        <taxon>Pseudomonadota</taxon>
        <taxon>Alphaproteobacteria</taxon>
        <taxon>Sphingomonadales</taxon>
        <taxon>Sphingomonadaceae</taxon>
        <taxon>Novosphingobium</taxon>
    </lineage>
</organism>
<dbReference type="PROSITE" id="PS51257">
    <property type="entry name" value="PROKAR_LIPOPROTEIN"/>
    <property type="match status" value="1"/>
</dbReference>
<dbReference type="OrthoDB" id="8478320at2"/>
<evidence type="ECO:0000259" key="2">
    <source>
        <dbReference type="Pfam" id="PF13462"/>
    </source>
</evidence>
<comment type="caution">
    <text evidence="3">The sequence shown here is derived from an EMBL/GenBank/DDBJ whole genome shotgun (WGS) entry which is preliminary data.</text>
</comment>
<keyword evidence="4" id="KW-1185">Reference proteome</keyword>
<dbReference type="RefSeq" id="WP_008070188.1">
    <property type="nucleotide sequence ID" value="NZ_AQWK01000003.1"/>
</dbReference>
<keyword evidence="3" id="KW-0413">Isomerase</keyword>
<dbReference type="Gene3D" id="1.10.40.110">
    <property type="match status" value="1"/>
</dbReference>
<dbReference type="EMBL" id="AEWJ01000026">
    <property type="protein sequence ID" value="EGD59533.1"/>
    <property type="molecule type" value="Genomic_DNA"/>
</dbReference>
<evidence type="ECO:0000313" key="4">
    <source>
        <dbReference type="Proteomes" id="UP000004728"/>
    </source>
</evidence>
<dbReference type="InterPro" id="IPR012336">
    <property type="entry name" value="Thioredoxin-like_fold"/>
</dbReference>
<dbReference type="STRING" id="983920.Y88_2577"/>